<dbReference type="Gene3D" id="2.90.10.30">
    <property type="match status" value="1"/>
</dbReference>
<dbReference type="AlphaFoldDB" id="A0A835MB31"/>
<reference evidence="1 2" key="1">
    <citation type="submission" date="2020-10" db="EMBL/GenBank/DDBJ databases">
        <title>The Coptis chinensis genome and diversification of protoberbering-type alkaloids.</title>
        <authorList>
            <person name="Wang B."/>
            <person name="Shu S."/>
            <person name="Song C."/>
            <person name="Liu Y."/>
        </authorList>
    </citation>
    <scope>NUCLEOTIDE SEQUENCE [LARGE SCALE GENOMIC DNA]</scope>
    <source>
        <strain evidence="1">HL-2020</strain>
        <tissue evidence="1">Leaf</tissue>
    </source>
</reference>
<gene>
    <name evidence="1" type="ORF">IFM89_030685</name>
</gene>
<comment type="caution">
    <text evidence="1">The sequence shown here is derived from an EMBL/GenBank/DDBJ whole genome shotgun (WGS) entry which is preliminary data.</text>
</comment>
<name>A0A835MB31_9MAGN</name>
<organism evidence="1 2">
    <name type="scientific">Coptis chinensis</name>
    <dbReference type="NCBI Taxonomy" id="261450"/>
    <lineage>
        <taxon>Eukaryota</taxon>
        <taxon>Viridiplantae</taxon>
        <taxon>Streptophyta</taxon>
        <taxon>Embryophyta</taxon>
        <taxon>Tracheophyta</taxon>
        <taxon>Spermatophyta</taxon>
        <taxon>Magnoliopsida</taxon>
        <taxon>Ranunculales</taxon>
        <taxon>Ranunculaceae</taxon>
        <taxon>Coptidoideae</taxon>
        <taxon>Coptis</taxon>
    </lineage>
</organism>
<dbReference type="OrthoDB" id="1930390at2759"/>
<sequence length="164" mass="18319">MAAEVHARDSRGREKFLTKTCSLITPGLGQNGHPKFSQQVDGKLVMYTIARLTEGRNGAYWVSDTVNKGQRLVFNQSGYIYQAQTNGTIINLSSEIQDSTRDYYQRATFDFDGVIRQYTYPRTSPSKDGLSLGIHQHGRYQKTFVQLTLGSLAVDFAGLTVIAE</sequence>
<keyword evidence="2" id="KW-1185">Reference proteome</keyword>
<evidence type="ECO:0000313" key="1">
    <source>
        <dbReference type="EMBL" id="KAF9626020.1"/>
    </source>
</evidence>
<proteinExistence type="predicted"/>
<dbReference type="EMBL" id="JADFTS010000001">
    <property type="protein sequence ID" value="KAF9626020.1"/>
    <property type="molecule type" value="Genomic_DNA"/>
</dbReference>
<protein>
    <submittedName>
        <fullName evidence="1">Uncharacterized protein</fullName>
    </submittedName>
</protein>
<accession>A0A835MB31</accession>
<evidence type="ECO:0000313" key="2">
    <source>
        <dbReference type="Proteomes" id="UP000631114"/>
    </source>
</evidence>
<dbReference type="Proteomes" id="UP000631114">
    <property type="component" value="Unassembled WGS sequence"/>
</dbReference>